<feature type="transmembrane region" description="Helical" evidence="4">
    <location>
        <begin position="52"/>
        <end position="71"/>
    </location>
</feature>
<keyword evidence="4" id="KW-0472">Membrane</keyword>
<dbReference type="Gene3D" id="1.10.287.950">
    <property type="entry name" value="Methyl-accepting chemotaxis protein"/>
    <property type="match status" value="1"/>
</dbReference>
<feature type="domain" description="HAMP" evidence="6">
    <location>
        <begin position="222"/>
        <end position="274"/>
    </location>
</feature>
<keyword evidence="4" id="KW-1133">Transmembrane helix</keyword>
<dbReference type="GO" id="GO:0016020">
    <property type="term" value="C:membrane"/>
    <property type="evidence" value="ECO:0007669"/>
    <property type="project" value="InterPro"/>
</dbReference>
<evidence type="ECO:0000256" key="2">
    <source>
        <dbReference type="ARBA" id="ARBA00029447"/>
    </source>
</evidence>
<feature type="transmembrane region" description="Helical" evidence="4">
    <location>
        <begin position="198"/>
        <end position="220"/>
    </location>
</feature>
<dbReference type="Pfam" id="PF00672">
    <property type="entry name" value="HAMP"/>
    <property type="match status" value="1"/>
</dbReference>
<keyword evidence="1 3" id="KW-0807">Transducer</keyword>
<feature type="transmembrane region" description="Helical" evidence="4">
    <location>
        <begin position="162"/>
        <end position="186"/>
    </location>
</feature>
<dbReference type="eggNOG" id="COG0840">
    <property type="taxonomic scope" value="Bacteria"/>
</dbReference>
<evidence type="ECO:0000256" key="4">
    <source>
        <dbReference type="SAM" id="Phobius"/>
    </source>
</evidence>
<evidence type="ECO:0000259" key="6">
    <source>
        <dbReference type="PROSITE" id="PS50885"/>
    </source>
</evidence>
<dbReference type="HOGENOM" id="CLU_449694_0_0_12"/>
<dbReference type="CDD" id="cd06225">
    <property type="entry name" value="HAMP"/>
    <property type="match status" value="1"/>
</dbReference>
<organism evidence="7 8">
    <name type="scientific">Salinispira pacifica</name>
    <dbReference type="NCBI Taxonomy" id="1307761"/>
    <lineage>
        <taxon>Bacteria</taxon>
        <taxon>Pseudomonadati</taxon>
        <taxon>Spirochaetota</taxon>
        <taxon>Spirochaetia</taxon>
        <taxon>Spirochaetales</taxon>
        <taxon>Spirochaetaceae</taxon>
        <taxon>Salinispira</taxon>
    </lineage>
</organism>
<dbReference type="PANTHER" id="PTHR32089:SF112">
    <property type="entry name" value="LYSOZYME-LIKE PROTEIN-RELATED"/>
    <property type="match status" value="1"/>
</dbReference>
<dbReference type="PROSITE" id="PS50885">
    <property type="entry name" value="HAMP"/>
    <property type="match status" value="1"/>
</dbReference>
<dbReference type="PANTHER" id="PTHR32089">
    <property type="entry name" value="METHYL-ACCEPTING CHEMOTAXIS PROTEIN MCPB"/>
    <property type="match status" value="1"/>
</dbReference>
<dbReference type="AlphaFoldDB" id="V5WGI2"/>
<feature type="transmembrane region" description="Helical" evidence="4">
    <location>
        <begin position="119"/>
        <end position="141"/>
    </location>
</feature>
<dbReference type="EMBL" id="CP006939">
    <property type="protein sequence ID" value="AHC14942.1"/>
    <property type="molecule type" value="Genomic_DNA"/>
</dbReference>
<dbReference type="InterPro" id="IPR004089">
    <property type="entry name" value="MCPsignal_dom"/>
</dbReference>
<dbReference type="Gene3D" id="6.10.340.10">
    <property type="match status" value="1"/>
</dbReference>
<evidence type="ECO:0000256" key="3">
    <source>
        <dbReference type="PROSITE-ProRule" id="PRU00284"/>
    </source>
</evidence>
<dbReference type="OrthoDB" id="2489132at2"/>
<dbReference type="PROSITE" id="PS50111">
    <property type="entry name" value="CHEMOTAXIS_TRANSDUC_2"/>
    <property type="match status" value="1"/>
</dbReference>
<evidence type="ECO:0000313" key="8">
    <source>
        <dbReference type="Proteomes" id="UP000018680"/>
    </source>
</evidence>
<dbReference type="KEGG" id="slr:L21SP2_1549"/>
<comment type="similarity">
    <text evidence="2">Belongs to the methyl-accepting chemotaxis (MCP) protein family.</text>
</comment>
<reference evidence="7 8" key="1">
    <citation type="journal article" date="2015" name="Stand. Genomic Sci.">
        <title>Complete genome sequence and description of Salinispira pacifica gen. nov., sp. nov., a novel spirochaete isolated form a hypersaline microbial mat.</title>
        <authorList>
            <person name="Ben Hania W."/>
            <person name="Joseph M."/>
            <person name="Schumann P."/>
            <person name="Bunk B."/>
            <person name="Fiebig A."/>
            <person name="Sproer C."/>
            <person name="Klenk H.P."/>
            <person name="Fardeau M.L."/>
            <person name="Spring S."/>
        </authorList>
    </citation>
    <scope>NUCLEOTIDE SEQUENCE [LARGE SCALE GENOMIC DNA]</scope>
    <source>
        <strain evidence="7 8">L21-RPul-D2</strain>
    </source>
</reference>
<accession>V5WGI2</accession>
<name>V5WGI2_9SPIO</name>
<protein>
    <submittedName>
        <fullName evidence="7">Methyl-accepting chemotaxis protein II</fullName>
    </submittedName>
</protein>
<dbReference type="Pfam" id="PF00015">
    <property type="entry name" value="MCPsignal"/>
    <property type="match status" value="1"/>
</dbReference>
<evidence type="ECO:0000259" key="5">
    <source>
        <dbReference type="PROSITE" id="PS50111"/>
    </source>
</evidence>
<feature type="transmembrane region" description="Helical" evidence="4">
    <location>
        <begin position="83"/>
        <end position="107"/>
    </location>
</feature>
<evidence type="ECO:0000256" key="1">
    <source>
        <dbReference type="ARBA" id="ARBA00023224"/>
    </source>
</evidence>
<feature type="transmembrane region" description="Helical" evidence="4">
    <location>
        <begin position="12"/>
        <end position="32"/>
    </location>
</feature>
<dbReference type="STRING" id="1307761.L21SP2_1549"/>
<dbReference type="Proteomes" id="UP000018680">
    <property type="component" value="Chromosome"/>
</dbReference>
<dbReference type="SMART" id="SM00283">
    <property type="entry name" value="MA"/>
    <property type="match status" value="1"/>
</dbReference>
<feature type="domain" description="Methyl-accepting transducer" evidence="5">
    <location>
        <begin position="321"/>
        <end position="553"/>
    </location>
</feature>
<keyword evidence="8" id="KW-1185">Reference proteome</keyword>
<keyword evidence="4" id="KW-0812">Transmembrane</keyword>
<dbReference type="GO" id="GO:0007165">
    <property type="term" value="P:signal transduction"/>
    <property type="evidence" value="ECO:0007669"/>
    <property type="project" value="UniProtKB-KW"/>
</dbReference>
<gene>
    <name evidence="7" type="ORF">L21SP2_1549</name>
</gene>
<dbReference type="SMART" id="SM00304">
    <property type="entry name" value="HAMP"/>
    <property type="match status" value="1"/>
</dbReference>
<dbReference type="InterPro" id="IPR003660">
    <property type="entry name" value="HAMP_dom"/>
</dbReference>
<dbReference type="RefSeq" id="WP_024267862.1">
    <property type="nucleotide sequence ID" value="NC_023035.1"/>
</dbReference>
<proteinExistence type="inferred from homology"/>
<dbReference type="SUPFAM" id="SSF58104">
    <property type="entry name" value="Methyl-accepting chemotaxis protein (MCP) signaling domain"/>
    <property type="match status" value="1"/>
</dbReference>
<sequence>MISVHTPVQGKIKITLFYALLTLSIPLALALADIVTGLATPGAYFSALPGLPLAYILVSALVTGLAILFVIRKLSITGLPSWLLALRYGLLIWGSLNNLIFSLIFHANSSFGSGPEVQIIAGMYAAAVGLFFGTLMMVGVSSELEQLIPEQNLMAERIRGGLTSKLFISVTIVVGAFLMGAIGVTLMPITAGYSVIQALPRIAIIAVPFLLLTMLLVYFLSRIMTKPLENSMEKITAMSQKDLTHILDVPGRDEIGQLFVRLNHFINELRRVLQEAVESTDRNTDQSENLDTLVEKEKKLLSSISGEMDQINQVIINLNENSTETSRETQSVRKIAEGLRESVNAQTESVEETSSAAEEMLASAKNISEIAQARKDAAGSLNEVTMASQNSLSGSLQAMEEVMSQLNSLADINTVIDSVAAQTNLLAMNAAIEAAHAGNAGRGFSVVAEEIRKLAESTSENSKNSSNFVKGVIASITESNSSLEQVAGSFTQVKRVGDDVIAGLEEIASASLQMEESSRLIVNRMQVLKEHNSTVDKGSSEIQKSIETVDSASYKTSNSADSVQAETRQILEHVTDLMEMASSIGDSSNRLHQDALQLKKHFSQFKL</sequence>
<evidence type="ECO:0000313" key="7">
    <source>
        <dbReference type="EMBL" id="AHC14942.1"/>
    </source>
</evidence>